<dbReference type="GO" id="GO:0090575">
    <property type="term" value="C:RNA polymerase II transcription regulator complex"/>
    <property type="evidence" value="ECO:0007669"/>
    <property type="project" value="TreeGrafter"/>
</dbReference>
<feature type="compositionally biased region" description="Acidic residues" evidence="10">
    <location>
        <begin position="1013"/>
        <end position="1071"/>
    </location>
</feature>
<dbReference type="Gene3D" id="1.10.565.10">
    <property type="entry name" value="Retinoid X Receptor"/>
    <property type="match status" value="1"/>
</dbReference>
<dbReference type="InterPro" id="IPR001628">
    <property type="entry name" value="Znf_hrmn_rcpt"/>
</dbReference>
<dbReference type="GO" id="GO:0009888">
    <property type="term" value="P:tissue development"/>
    <property type="evidence" value="ECO:0007669"/>
    <property type="project" value="TreeGrafter"/>
</dbReference>
<dbReference type="InterPro" id="IPR016355">
    <property type="entry name" value="NR5-like"/>
</dbReference>
<evidence type="ECO:0000259" key="11">
    <source>
        <dbReference type="PROSITE" id="PS51030"/>
    </source>
</evidence>
<dbReference type="WBParaSite" id="TREG1_73250.2">
    <property type="protein sequence ID" value="TREG1_73250.2"/>
    <property type="gene ID" value="TREG1_73250"/>
</dbReference>
<evidence type="ECO:0000256" key="1">
    <source>
        <dbReference type="ARBA" id="ARBA00004123"/>
    </source>
</evidence>
<feature type="region of interest" description="Disordered" evidence="10">
    <location>
        <begin position="275"/>
        <end position="354"/>
    </location>
</feature>
<dbReference type="WBParaSite" id="TREG1_73250.1">
    <property type="protein sequence ID" value="TREG1_73250.1"/>
    <property type="gene ID" value="TREG1_73250"/>
</dbReference>
<feature type="region of interest" description="Disordered" evidence="10">
    <location>
        <begin position="751"/>
        <end position="788"/>
    </location>
</feature>
<dbReference type="Gene3D" id="3.30.50.10">
    <property type="entry name" value="Erythroid Transcription Factor GATA-1, subunit A"/>
    <property type="match status" value="1"/>
</dbReference>
<evidence type="ECO:0000256" key="8">
    <source>
        <dbReference type="ARBA" id="ARBA00023170"/>
    </source>
</evidence>
<keyword evidence="13" id="KW-1185">Reference proteome</keyword>
<evidence type="ECO:0000256" key="10">
    <source>
        <dbReference type="SAM" id="MobiDB-lite"/>
    </source>
</evidence>
<keyword evidence="2" id="KW-0479">Metal-binding</keyword>
<feature type="region of interest" description="Disordered" evidence="10">
    <location>
        <begin position="1002"/>
        <end position="1100"/>
    </location>
</feature>
<evidence type="ECO:0000256" key="3">
    <source>
        <dbReference type="ARBA" id="ARBA00022771"/>
    </source>
</evidence>
<evidence type="ECO:0000313" key="14">
    <source>
        <dbReference type="WBParaSite" id="TREG1_73250.1"/>
    </source>
</evidence>
<feature type="compositionally biased region" description="Polar residues" evidence="10">
    <location>
        <begin position="342"/>
        <end position="351"/>
    </location>
</feature>
<dbReference type="GO" id="GO:0008270">
    <property type="term" value="F:zinc ion binding"/>
    <property type="evidence" value="ECO:0007669"/>
    <property type="project" value="UniProtKB-KW"/>
</dbReference>
<feature type="compositionally biased region" description="Low complexity" evidence="10">
    <location>
        <begin position="1811"/>
        <end position="1837"/>
    </location>
</feature>
<reference evidence="13" key="1">
    <citation type="submission" date="2022-06" db="EMBL/GenBank/DDBJ databases">
        <authorList>
            <person name="Berger JAMES D."/>
            <person name="Berger JAMES D."/>
        </authorList>
    </citation>
    <scope>NUCLEOTIDE SEQUENCE [LARGE SCALE GENOMIC DNA]</scope>
</reference>
<evidence type="ECO:0000256" key="5">
    <source>
        <dbReference type="ARBA" id="ARBA00023015"/>
    </source>
</evidence>
<evidence type="ECO:0000256" key="7">
    <source>
        <dbReference type="ARBA" id="ARBA00023163"/>
    </source>
</evidence>
<keyword evidence="9" id="KW-0539">Nucleus</keyword>
<evidence type="ECO:0000313" key="15">
    <source>
        <dbReference type="WBParaSite" id="TREG1_73250.2"/>
    </source>
</evidence>
<protein>
    <recommendedName>
        <fullName evidence="16">Nuclear receptor domain-containing protein</fullName>
    </recommendedName>
</protein>
<feature type="region of interest" description="Disordered" evidence="10">
    <location>
        <begin position="1116"/>
        <end position="1152"/>
    </location>
</feature>
<feature type="compositionally biased region" description="Polar residues" evidence="10">
    <location>
        <begin position="1090"/>
        <end position="1100"/>
    </location>
</feature>
<feature type="compositionally biased region" description="Low complexity" evidence="10">
    <location>
        <begin position="958"/>
        <end position="983"/>
    </location>
</feature>
<feature type="domain" description="Nuclear receptor" evidence="11">
    <location>
        <begin position="102"/>
        <end position="177"/>
    </location>
</feature>
<feature type="compositionally biased region" description="Low complexity" evidence="10">
    <location>
        <begin position="301"/>
        <end position="330"/>
    </location>
</feature>
<keyword evidence="6" id="KW-0238">DNA-binding</keyword>
<feature type="compositionally biased region" description="Low complexity" evidence="10">
    <location>
        <begin position="1117"/>
        <end position="1152"/>
    </location>
</feature>
<feature type="compositionally biased region" description="Polar residues" evidence="10">
    <location>
        <begin position="282"/>
        <end position="300"/>
    </location>
</feature>
<dbReference type="InterPro" id="IPR000536">
    <property type="entry name" value="Nucl_hrmn_rcpt_lig-bd"/>
</dbReference>
<keyword evidence="4" id="KW-0862">Zinc</keyword>
<evidence type="ECO:0000256" key="2">
    <source>
        <dbReference type="ARBA" id="ARBA00022723"/>
    </source>
</evidence>
<dbReference type="Proteomes" id="UP000050795">
    <property type="component" value="Unassembled WGS sequence"/>
</dbReference>
<evidence type="ECO:0000256" key="9">
    <source>
        <dbReference type="ARBA" id="ARBA00023242"/>
    </source>
</evidence>
<dbReference type="CDD" id="cd07167">
    <property type="entry name" value="NR_DBD_Lrh-1_like"/>
    <property type="match status" value="1"/>
</dbReference>
<comment type="subcellular location">
    <subcellularLocation>
        <location evidence="1">Nucleus</location>
    </subcellularLocation>
</comment>
<evidence type="ECO:0000313" key="13">
    <source>
        <dbReference type="Proteomes" id="UP000050795"/>
    </source>
</evidence>
<dbReference type="FunFam" id="3.30.50.10:FF:000006">
    <property type="entry name" value="Nuclear receptor subfamily 5 group A member"/>
    <property type="match status" value="1"/>
</dbReference>
<accession>A0AA85KC98</accession>
<dbReference type="GO" id="GO:0009755">
    <property type="term" value="P:hormone-mediated signaling pathway"/>
    <property type="evidence" value="ECO:0007669"/>
    <property type="project" value="TreeGrafter"/>
</dbReference>
<dbReference type="SUPFAM" id="SSF57716">
    <property type="entry name" value="Glucocorticoid receptor-like (DNA-binding domain)"/>
    <property type="match status" value="1"/>
</dbReference>
<feature type="region of interest" description="Disordered" evidence="10">
    <location>
        <begin position="958"/>
        <end position="986"/>
    </location>
</feature>
<dbReference type="PROSITE" id="PS00031">
    <property type="entry name" value="NUCLEAR_REC_DBD_1"/>
    <property type="match status" value="1"/>
</dbReference>
<keyword evidence="3" id="KW-0863">Zinc-finger</keyword>
<evidence type="ECO:0008006" key="16">
    <source>
        <dbReference type="Google" id="ProtNLM"/>
    </source>
</evidence>
<feature type="region of interest" description="Disordered" evidence="10">
    <location>
        <begin position="180"/>
        <end position="199"/>
    </location>
</feature>
<name>A0AA85KC98_TRIRE</name>
<proteinExistence type="predicted"/>
<feature type="region of interest" description="Disordered" evidence="10">
    <location>
        <begin position="1811"/>
        <end position="1841"/>
    </location>
</feature>
<keyword evidence="8" id="KW-0675">Receptor</keyword>
<dbReference type="PROSITE" id="PS51843">
    <property type="entry name" value="NR_LBD"/>
    <property type="match status" value="1"/>
</dbReference>
<dbReference type="Pfam" id="PF00105">
    <property type="entry name" value="zf-C4"/>
    <property type="match status" value="1"/>
</dbReference>
<feature type="compositionally biased region" description="Low complexity" evidence="10">
    <location>
        <begin position="766"/>
        <end position="784"/>
    </location>
</feature>
<dbReference type="PANTHER" id="PTHR24086">
    <property type="entry name" value="NUCLEAR RECEPTOR SUBFAMILY 5 GROUP A"/>
    <property type="match status" value="1"/>
</dbReference>
<keyword evidence="5" id="KW-0805">Transcription regulation</keyword>
<dbReference type="InterPro" id="IPR013088">
    <property type="entry name" value="Znf_NHR/GATA"/>
</dbReference>
<dbReference type="InterPro" id="IPR035500">
    <property type="entry name" value="NHR-like_dom_sf"/>
</dbReference>
<keyword evidence="7" id="KW-0804">Transcription</keyword>
<dbReference type="SMART" id="SM00430">
    <property type="entry name" value="HOLI"/>
    <property type="match status" value="1"/>
</dbReference>
<organism evidence="13 15">
    <name type="scientific">Trichobilharzia regenti</name>
    <name type="common">Nasal bird schistosome</name>
    <dbReference type="NCBI Taxonomy" id="157069"/>
    <lineage>
        <taxon>Eukaryota</taxon>
        <taxon>Metazoa</taxon>
        <taxon>Spiralia</taxon>
        <taxon>Lophotrochozoa</taxon>
        <taxon>Platyhelminthes</taxon>
        <taxon>Trematoda</taxon>
        <taxon>Digenea</taxon>
        <taxon>Strigeidida</taxon>
        <taxon>Schistosomatoidea</taxon>
        <taxon>Schistosomatidae</taxon>
        <taxon>Trichobilharzia</taxon>
    </lineage>
</organism>
<evidence type="ECO:0000259" key="12">
    <source>
        <dbReference type="PROSITE" id="PS51843"/>
    </source>
</evidence>
<dbReference type="GO" id="GO:0000978">
    <property type="term" value="F:RNA polymerase II cis-regulatory region sequence-specific DNA binding"/>
    <property type="evidence" value="ECO:0007669"/>
    <property type="project" value="TreeGrafter"/>
</dbReference>
<evidence type="ECO:0000256" key="6">
    <source>
        <dbReference type="ARBA" id="ARBA00023125"/>
    </source>
</evidence>
<dbReference type="SMART" id="SM00399">
    <property type="entry name" value="ZnF_C4"/>
    <property type="match status" value="1"/>
</dbReference>
<evidence type="ECO:0000256" key="4">
    <source>
        <dbReference type="ARBA" id="ARBA00022833"/>
    </source>
</evidence>
<dbReference type="PRINTS" id="PR00047">
    <property type="entry name" value="STROIDFINGER"/>
</dbReference>
<sequence length="1867" mass="202947">MFNAPSTISDTSTPPSVKLLSIVEHAQTLQLTTSQNSNNVIMDDSLCIDSSDHATQDLLNSIHHNSPNSINNYLLHSTNNNKNTSFSSSITDLSSPSSLLLCENCPICGDKVSGYHYGLPTCESCKGFFKRTVQNKKEYHCNEKGRCVVDRQHRKRCAYCRFQKCLNVGMKVEAVREDRMRGGRSRRGRSSYSVITTPNHNSNNNNFESDCGKQITPSSCSSSVYSRSFEKEVYNSGSTSHSNTVTTTGIAISNIISSSTANTGIMYDTDCSNGPSAVSPLSAASRTTGESESLTCPSSQTHSISSGITMTTTSSTTTEAARTTNTTTTSKAGGYSPLGESNLFSQDSSGNMYVLKPEDMSTEDDQGYSDSQNCKRNTINNDNNENFSNCISSTVNSCSSSSPVYHQTSFRSTNDCISVKMSECCSSDNANSTTVSFANDSSAFVSMGFSVALKAPDSSSSSACSSPPVVTCTSVVNLPTCNSTMVDHNLSHLPTYPMNSTNFDESSQKIVSTTFKSMSISSSSLSSFPTGMYSSSNANFIDLSNSDSKRSRLCFDDVNNTHRVVSGSAGCSEGIIMNDCIPNYQYTSSNLSTVQSHNQILQNYQFNNNNNIHGAHSRANTSPLSSAAEVSGEWYPSSFGVVNSSEQSYHPLLEVAAASAPSSSSVVCNSSSSTKVSECSSYLQVMGTNYHPALKDIAQSTGVYSNNSCITPSSSSFLHTSSIGSQGVVTGGTAAIDTTSLASTSNASRQFLSSNNPILPPPPPLHHQQQQQQQRQQNSRSHLNYSRSQSSGLCSSVACCSPEPNLNLSGNMLNTTNASTSNTCLSFNFDKNTACLPSENTVVSNHSYASTSSMNDIHYQTLQQQKQQHIKMPILLPPPSLTSYRLPSHYSGDPIMNTSKTHIGMISSTSVTNGSLSFMQQSNPSDFIDTQLMKKDRGESDGGGGSSESEVSNDYFSAARRGGSSSSFQFDNININNNTNPPTMDRNFALMNNELLTSKKYDCNNNNNNNDGTGEDDYLTGDDSDLDDGVDSVDDDYDDEDLDEYYDDDSYNDTDDPDGDYDEQEGEEDEFSCGGGGGPGGVDILDMSEGTGQSSFTCSTSSYHKSEYETESNLIGNNSSHIHANSNNNNRTATPNNPTTTTTNNNNNSDNNEALYNDYTKHKNGFRLGQIFTTSVEHDYKVIELVQQFIPKLKCSLAELCSFLKSRNLESIDPSSISNNSNNNSNCSNNEVINECINADSGMMYGGPSSYIGNYSNSLLLLSSSSTTSPSVQESQLHNTNIIDSQGKLTHPIISCSTETNASMLKNERVNYFPIPGSAQFNDNNIILNNPYLDDLLSSLCSLLETCLFYLVDWMAQIEPFKVLPVEDKMQLLNSSWSEIILLEFIHFYLTHLNNIKRIDSEMKQRPTSFMDPLNIYSSLFPMNTNLANHHSNIGNVNVSTSCSSSLSNSSLSIEICELIEALLNTLLGSQSELKHKLNDLLKTFQQLQLDHKEFTCLKFIVLFNPSKHDTFLTSNLSYVLKIQGKLCHFLLKRSRRYLRQLINRSNESQANCLSLDGLNKLLLLPDRYGRILLELAEIKYLAFQLENFLLSRYRSAKIPNESLLSEMLLTKRSRIPPQASTSSSSSTAAATATAASSNLMTTMQSSYPPNNRQYPVYSNNNNNSKIPPTASSFSSLSSSSSTALSSNDIVMLTSSSDRRSDSEIKSFTVDNNKSNLATTNTTVSNDIKLNPMNGIPSSTASSSPSVHLQSQCSSTFLSNNNNNSSMLLTDTQKSCPSFLNSFSNPVYALTPTQVTENCFHKKNDIIISSSDGNSANIATTTTTSSTTPPPSSSSGSDSNELYRSLSNITTTPSSTIINLHHTSLLS</sequence>
<dbReference type="GO" id="GO:0004879">
    <property type="term" value="F:nuclear receptor activity"/>
    <property type="evidence" value="ECO:0007669"/>
    <property type="project" value="InterPro"/>
</dbReference>
<reference evidence="14 15" key="2">
    <citation type="submission" date="2023-11" db="UniProtKB">
        <authorList>
            <consortium name="WormBaseParasite"/>
        </authorList>
    </citation>
    <scope>IDENTIFICATION</scope>
</reference>
<feature type="compositionally biased region" description="Polar residues" evidence="10">
    <location>
        <begin position="1643"/>
        <end position="1667"/>
    </location>
</feature>
<dbReference type="SUPFAM" id="SSF48508">
    <property type="entry name" value="Nuclear receptor ligand-binding domain"/>
    <property type="match status" value="1"/>
</dbReference>
<feature type="region of interest" description="Disordered" evidence="10">
    <location>
        <begin position="1643"/>
        <end position="1673"/>
    </location>
</feature>
<dbReference type="PROSITE" id="PS51030">
    <property type="entry name" value="NUCLEAR_REC_DBD_2"/>
    <property type="match status" value="1"/>
</dbReference>
<dbReference type="Pfam" id="PF00104">
    <property type="entry name" value="Hormone_recep"/>
    <property type="match status" value="1"/>
</dbReference>
<feature type="domain" description="NR LBD" evidence="12">
    <location>
        <begin position="1285"/>
        <end position="1612"/>
    </location>
</feature>